<reference evidence="9" key="2">
    <citation type="journal article" date="2021" name="PeerJ">
        <title>Extensive microbial diversity within the chicken gut microbiome revealed by metagenomics and culture.</title>
        <authorList>
            <person name="Gilroy R."/>
            <person name="Ravi A."/>
            <person name="Getino M."/>
            <person name="Pursley I."/>
            <person name="Horton D.L."/>
            <person name="Alikhan N.F."/>
            <person name="Baker D."/>
            <person name="Gharbi K."/>
            <person name="Hall N."/>
            <person name="Watson M."/>
            <person name="Adriaenssens E.M."/>
            <person name="Foster-Nyarko E."/>
            <person name="Jarju S."/>
            <person name="Secka A."/>
            <person name="Antonio M."/>
            <person name="Oren A."/>
            <person name="Chaudhuri R.R."/>
            <person name="La Ragione R."/>
            <person name="Hildebrand F."/>
            <person name="Pallen M.J."/>
        </authorList>
    </citation>
    <scope>NUCLEOTIDE SEQUENCE</scope>
    <source>
        <strain evidence="9">10532</strain>
    </source>
</reference>
<gene>
    <name evidence="9" type="ORF">IAA81_00430</name>
</gene>
<evidence type="ECO:0000256" key="1">
    <source>
        <dbReference type="ARBA" id="ARBA00023015"/>
    </source>
</evidence>
<dbReference type="InterPro" id="IPR007624">
    <property type="entry name" value="RNA_pol_sigma70_r3"/>
</dbReference>
<dbReference type="Gene3D" id="1.10.10.10">
    <property type="entry name" value="Winged helix-like DNA-binding domain superfamily/Winged helix DNA-binding domain"/>
    <property type="match status" value="2"/>
</dbReference>
<comment type="caution">
    <text evidence="9">The sequence shown here is derived from an EMBL/GenBank/DDBJ whole genome shotgun (WGS) entry which is preliminary data.</text>
</comment>
<dbReference type="PANTHER" id="PTHR30603:SF47">
    <property type="entry name" value="RNA POLYMERASE SIGMA FACTOR SIGD, CHLOROPLASTIC"/>
    <property type="match status" value="1"/>
</dbReference>
<dbReference type="InterPro" id="IPR014284">
    <property type="entry name" value="RNA_pol_sigma-70_dom"/>
</dbReference>
<dbReference type="EMBL" id="JADIMM010000010">
    <property type="protein sequence ID" value="MBO8456678.1"/>
    <property type="molecule type" value="Genomic_DNA"/>
</dbReference>
<dbReference type="InterPro" id="IPR050239">
    <property type="entry name" value="Sigma-70_RNA_pol_init_factors"/>
</dbReference>
<evidence type="ECO:0000259" key="5">
    <source>
        <dbReference type="Pfam" id="PF00140"/>
    </source>
</evidence>
<dbReference type="SUPFAM" id="SSF88946">
    <property type="entry name" value="Sigma2 domain of RNA polymerase sigma factors"/>
    <property type="match status" value="1"/>
</dbReference>
<dbReference type="PRINTS" id="PR00046">
    <property type="entry name" value="SIGMA70FCT"/>
</dbReference>
<evidence type="ECO:0000313" key="9">
    <source>
        <dbReference type="EMBL" id="MBO8456678.1"/>
    </source>
</evidence>
<dbReference type="NCBIfam" id="TIGR02937">
    <property type="entry name" value="sigma70-ECF"/>
    <property type="match status" value="1"/>
</dbReference>
<dbReference type="Pfam" id="PF04542">
    <property type="entry name" value="Sigma70_r2"/>
    <property type="match status" value="1"/>
</dbReference>
<dbReference type="InterPro" id="IPR013324">
    <property type="entry name" value="RNA_pol_sigma_r3/r4-like"/>
</dbReference>
<dbReference type="InterPro" id="IPR007630">
    <property type="entry name" value="RNA_pol_sigma70_r4"/>
</dbReference>
<dbReference type="SUPFAM" id="SSF88659">
    <property type="entry name" value="Sigma3 and sigma4 domains of RNA polymerase sigma factors"/>
    <property type="match status" value="2"/>
</dbReference>
<dbReference type="AlphaFoldDB" id="A0A9D9N1G6"/>
<dbReference type="PANTHER" id="PTHR30603">
    <property type="entry name" value="RNA POLYMERASE SIGMA FACTOR RPO"/>
    <property type="match status" value="1"/>
</dbReference>
<dbReference type="GO" id="GO:0016987">
    <property type="term" value="F:sigma factor activity"/>
    <property type="evidence" value="ECO:0007669"/>
    <property type="project" value="UniProtKB-KW"/>
</dbReference>
<evidence type="ECO:0000259" key="8">
    <source>
        <dbReference type="Pfam" id="PF04545"/>
    </source>
</evidence>
<keyword evidence="1" id="KW-0805">Transcription regulation</keyword>
<feature type="domain" description="RNA polymerase sigma-70 region 3" evidence="6">
    <location>
        <begin position="125"/>
        <end position="192"/>
    </location>
</feature>
<dbReference type="Gene3D" id="1.10.601.10">
    <property type="entry name" value="RNA Polymerase Primary Sigma Factor"/>
    <property type="match status" value="1"/>
</dbReference>
<evidence type="ECO:0000256" key="3">
    <source>
        <dbReference type="ARBA" id="ARBA00023125"/>
    </source>
</evidence>
<keyword evidence="3" id="KW-0238">DNA-binding</keyword>
<keyword evidence="2" id="KW-0731">Sigma factor</keyword>
<dbReference type="InterPro" id="IPR036388">
    <property type="entry name" value="WH-like_DNA-bd_sf"/>
</dbReference>
<dbReference type="GO" id="GO:0006352">
    <property type="term" value="P:DNA-templated transcription initiation"/>
    <property type="evidence" value="ECO:0007669"/>
    <property type="project" value="InterPro"/>
</dbReference>
<name>A0A9D9N1G6_9SPIR</name>
<sequence length="277" mass="32566">MLTEGTVAQYLKEIRKYRLLTFEEEKALSLRVENDDQEALEELINSNLRIVVNIAKKYAKDSASLMDYIQEGNLGLINAAKKFRASFEVRFSTYACWWIKQYIARSIYSNRNMIKLPFRKEILLCKINRARIEIKALTGQNPSVKEIALKVNRPEHEVMDLINLSLPIFSIESTVDDENTSSLGDLIPDNTYNPEVNLLRENARRTIQNYFKSFLEVKEYEILFRRLNLDYSLKRTTLKELAARYSVSQETIRQTEQRAVKKLRKNEKYFLETLLQM</sequence>
<reference evidence="9" key="1">
    <citation type="submission" date="2020-10" db="EMBL/GenBank/DDBJ databases">
        <authorList>
            <person name="Gilroy R."/>
        </authorList>
    </citation>
    <scope>NUCLEOTIDE SEQUENCE</scope>
    <source>
        <strain evidence="9">10532</strain>
    </source>
</reference>
<organism evidence="9 10">
    <name type="scientific">Candidatus Gallitreponema excrementavium</name>
    <dbReference type="NCBI Taxonomy" id="2840840"/>
    <lineage>
        <taxon>Bacteria</taxon>
        <taxon>Pseudomonadati</taxon>
        <taxon>Spirochaetota</taxon>
        <taxon>Spirochaetia</taxon>
        <taxon>Spirochaetales</taxon>
        <taxon>Candidatus Gallitreponema</taxon>
    </lineage>
</organism>
<dbReference type="Pfam" id="PF04545">
    <property type="entry name" value="Sigma70_r4"/>
    <property type="match status" value="1"/>
</dbReference>
<proteinExistence type="predicted"/>
<keyword evidence="4" id="KW-0804">Transcription</keyword>
<feature type="domain" description="RNA polymerase sigma-70 region 1.2" evidence="5">
    <location>
        <begin position="7"/>
        <end position="38"/>
    </location>
</feature>
<dbReference type="GO" id="GO:0003677">
    <property type="term" value="F:DNA binding"/>
    <property type="evidence" value="ECO:0007669"/>
    <property type="project" value="UniProtKB-KW"/>
</dbReference>
<evidence type="ECO:0000313" key="10">
    <source>
        <dbReference type="Proteomes" id="UP000823638"/>
    </source>
</evidence>
<feature type="domain" description="RNA polymerase sigma-70 region 4" evidence="8">
    <location>
        <begin position="233"/>
        <end position="265"/>
    </location>
</feature>
<dbReference type="InterPro" id="IPR000943">
    <property type="entry name" value="RNA_pol_sigma70"/>
</dbReference>
<evidence type="ECO:0000256" key="4">
    <source>
        <dbReference type="ARBA" id="ARBA00023163"/>
    </source>
</evidence>
<dbReference type="Proteomes" id="UP000823638">
    <property type="component" value="Unassembled WGS sequence"/>
</dbReference>
<evidence type="ECO:0000259" key="7">
    <source>
        <dbReference type="Pfam" id="PF04542"/>
    </source>
</evidence>
<dbReference type="InterPro" id="IPR007627">
    <property type="entry name" value="RNA_pol_sigma70_r2"/>
</dbReference>
<dbReference type="Pfam" id="PF04539">
    <property type="entry name" value="Sigma70_r3"/>
    <property type="match status" value="1"/>
</dbReference>
<evidence type="ECO:0000259" key="6">
    <source>
        <dbReference type="Pfam" id="PF04539"/>
    </source>
</evidence>
<evidence type="ECO:0000256" key="2">
    <source>
        <dbReference type="ARBA" id="ARBA00023082"/>
    </source>
</evidence>
<dbReference type="InterPro" id="IPR013325">
    <property type="entry name" value="RNA_pol_sigma_r2"/>
</dbReference>
<dbReference type="InterPro" id="IPR009042">
    <property type="entry name" value="RNA_pol_sigma70_r1_2"/>
</dbReference>
<accession>A0A9D9N1G6</accession>
<dbReference type="Pfam" id="PF00140">
    <property type="entry name" value="Sigma70_r1_2"/>
    <property type="match status" value="1"/>
</dbReference>
<protein>
    <submittedName>
        <fullName evidence="9">RNA polymerase sigma factor RpoD/SigA</fullName>
    </submittedName>
</protein>
<feature type="domain" description="RNA polymerase sigma-70 region 2" evidence="7">
    <location>
        <begin position="43"/>
        <end position="109"/>
    </location>
</feature>